<dbReference type="AlphaFoldDB" id="A0A1V8TMA1"/>
<name>A0A1V8TMA1_9PEZI</name>
<accession>A0A1V8TMA1</accession>
<keyword evidence="2" id="KW-1185">Reference proteome</keyword>
<sequence length="133" mass="14604">MSSTSPNIKTLTLSLNKHLHGSSILPILTASFDAVATPDIRSRFDNQPFDVMPTDPDLFIDLRGKLKAGDYDGVLIGWCLRGFPERTALFEEIVNAVVESKDAKTKLMFCTGQEDLGKAILRSFGSEVAIDNE</sequence>
<comment type="caution">
    <text evidence="1">The sequence shown here is derived from an EMBL/GenBank/DDBJ whole genome shotgun (WGS) entry which is preliminary data.</text>
</comment>
<evidence type="ECO:0000313" key="1">
    <source>
        <dbReference type="EMBL" id="OQO12434.1"/>
    </source>
</evidence>
<dbReference type="Proteomes" id="UP000192596">
    <property type="component" value="Unassembled WGS sequence"/>
</dbReference>
<dbReference type="EMBL" id="NAJO01000005">
    <property type="protein sequence ID" value="OQO12434.1"/>
    <property type="molecule type" value="Genomic_DNA"/>
</dbReference>
<reference evidence="2" key="1">
    <citation type="submission" date="2017-03" db="EMBL/GenBank/DDBJ databases">
        <title>Genomes of endolithic fungi from Antarctica.</title>
        <authorList>
            <person name="Coleine C."/>
            <person name="Masonjones S."/>
            <person name="Stajich J.E."/>
        </authorList>
    </citation>
    <scope>NUCLEOTIDE SEQUENCE [LARGE SCALE GENOMIC DNA]</scope>
    <source>
        <strain evidence="2">CCFEE 5527</strain>
    </source>
</reference>
<dbReference type="InParanoid" id="A0A1V8TMA1"/>
<proteinExistence type="predicted"/>
<organism evidence="1 2">
    <name type="scientific">Cryoendolithus antarcticus</name>
    <dbReference type="NCBI Taxonomy" id="1507870"/>
    <lineage>
        <taxon>Eukaryota</taxon>
        <taxon>Fungi</taxon>
        <taxon>Dikarya</taxon>
        <taxon>Ascomycota</taxon>
        <taxon>Pezizomycotina</taxon>
        <taxon>Dothideomycetes</taxon>
        <taxon>Dothideomycetidae</taxon>
        <taxon>Cladosporiales</taxon>
        <taxon>Cladosporiaceae</taxon>
        <taxon>Cryoendolithus</taxon>
    </lineage>
</organism>
<protein>
    <submittedName>
        <fullName evidence="1">Uncharacterized protein</fullName>
    </submittedName>
</protein>
<dbReference type="OrthoDB" id="9986861at2759"/>
<evidence type="ECO:0000313" key="2">
    <source>
        <dbReference type="Proteomes" id="UP000192596"/>
    </source>
</evidence>
<gene>
    <name evidence="1" type="ORF">B0A48_03076</name>
</gene>